<sequence length="347" mass="39025">MLATDDSSEAHVISLVLFSLLETDPKNTLVGIFNQIISGNSKLTKENLIKFVSQNYKLLPESRVNTELEEFLVEYAIKVLRDVPEIKLIQVIPIISSLKCISSLQERQKLVNVLTDQVIQAVPDFNPLDASCIAHVREGGNQVARFLSKNASAGSFLKYVLTKVVPNISLMKNPLDQRNILHLVAKLCLHPGESFKSSSLQDSQKMLLPLYNYLMEVLPDVPSDPNQFFHSSGVSTLGDKVLAAAFTLECLLYALLNLVQFHPLFFGMAELAEDDDSLREGVCRLQSLRHKVQYLARLIQSHKSTIIARWQLTFNKDLYPDVTSLVVRSVRTFPRILLLTCSHFPFS</sequence>
<dbReference type="GO" id="GO:0006915">
    <property type="term" value="P:apoptotic process"/>
    <property type="evidence" value="ECO:0007669"/>
    <property type="project" value="UniProtKB-KW"/>
</dbReference>
<organism evidence="2">
    <name type="scientific">Mesocestoides corti</name>
    <name type="common">Flatworm</name>
    <dbReference type="NCBI Taxonomy" id="53468"/>
    <lineage>
        <taxon>Eukaryota</taxon>
        <taxon>Metazoa</taxon>
        <taxon>Spiralia</taxon>
        <taxon>Lophotrochozoa</taxon>
        <taxon>Platyhelminthes</taxon>
        <taxon>Cestoda</taxon>
        <taxon>Eucestoda</taxon>
        <taxon>Cyclophyllidea</taxon>
        <taxon>Mesocestoididae</taxon>
        <taxon>Mesocestoides</taxon>
    </lineage>
</organism>
<dbReference type="GO" id="GO:0005634">
    <property type="term" value="C:nucleus"/>
    <property type="evidence" value="ECO:0007669"/>
    <property type="project" value="TreeGrafter"/>
</dbReference>
<accession>A0A5K3EV23</accession>
<evidence type="ECO:0000313" key="2">
    <source>
        <dbReference type="WBParaSite" id="MCU_003255-RB"/>
    </source>
</evidence>
<reference evidence="2" key="1">
    <citation type="submission" date="2019-11" db="UniProtKB">
        <authorList>
            <consortium name="WormBaseParasite"/>
        </authorList>
    </citation>
    <scope>IDENTIFICATION</scope>
</reference>
<keyword evidence="1" id="KW-0053">Apoptosis</keyword>
<dbReference type="GO" id="GO:0003723">
    <property type="term" value="F:RNA binding"/>
    <property type="evidence" value="ECO:0007669"/>
    <property type="project" value="TreeGrafter"/>
</dbReference>
<dbReference type="Pfam" id="PF05918">
    <property type="entry name" value="API5"/>
    <property type="match status" value="1"/>
</dbReference>
<evidence type="ECO:0000256" key="1">
    <source>
        <dbReference type="ARBA" id="ARBA00022703"/>
    </source>
</evidence>
<dbReference type="GO" id="GO:0043066">
    <property type="term" value="P:negative regulation of apoptotic process"/>
    <property type="evidence" value="ECO:0007669"/>
    <property type="project" value="TreeGrafter"/>
</dbReference>
<dbReference type="PANTHER" id="PTHR12758">
    <property type="entry name" value="APOPTOSIS INHIBITOR 5-RELATED"/>
    <property type="match status" value="1"/>
</dbReference>
<protein>
    <submittedName>
        <fullName evidence="2">HERC1</fullName>
    </submittedName>
</protein>
<proteinExistence type="predicted"/>
<dbReference type="PANTHER" id="PTHR12758:SF19">
    <property type="entry name" value="APOPTOSIS INHIBITOR 5"/>
    <property type="match status" value="1"/>
</dbReference>
<dbReference type="AlphaFoldDB" id="A0A5K3EV23"/>
<name>A0A5K3EV23_MESCO</name>
<dbReference type="InterPro" id="IPR008383">
    <property type="entry name" value="API5"/>
</dbReference>
<dbReference type="WBParaSite" id="MCU_003255-RB">
    <property type="protein sequence ID" value="MCU_003255-RB"/>
    <property type="gene ID" value="MCU_003255"/>
</dbReference>